<keyword evidence="4" id="KW-1185">Reference proteome</keyword>
<dbReference type="EMBL" id="MU864561">
    <property type="protein sequence ID" value="KAK4183277.1"/>
    <property type="molecule type" value="Genomic_DNA"/>
</dbReference>
<comment type="subunit">
    <text evidence="1">Homodimer.</text>
</comment>
<dbReference type="Proteomes" id="UP001302126">
    <property type="component" value="Unassembled WGS sequence"/>
</dbReference>
<evidence type="ECO:0000313" key="3">
    <source>
        <dbReference type="EMBL" id="KAK4183277.1"/>
    </source>
</evidence>
<name>A0AAN7AEU7_9PEZI</name>
<organism evidence="3 4">
    <name type="scientific">Podospora australis</name>
    <dbReference type="NCBI Taxonomy" id="1536484"/>
    <lineage>
        <taxon>Eukaryota</taxon>
        <taxon>Fungi</taxon>
        <taxon>Dikarya</taxon>
        <taxon>Ascomycota</taxon>
        <taxon>Pezizomycotina</taxon>
        <taxon>Sordariomycetes</taxon>
        <taxon>Sordariomycetidae</taxon>
        <taxon>Sordariales</taxon>
        <taxon>Podosporaceae</taxon>
        <taxon>Podospora</taxon>
    </lineage>
</organism>
<feature type="domain" description="Stress-response A/B barrel" evidence="2">
    <location>
        <begin position="3"/>
        <end position="102"/>
    </location>
</feature>
<dbReference type="PANTHER" id="PTHR33178">
    <property type="match status" value="1"/>
</dbReference>
<dbReference type="InterPro" id="IPR013097">
    <property type="entry name" value="Dabb"/>
</dbReference>
<evidence type="ECO:0000256" key="1">
    <source>
        <dbReference type="ARBA" id="ARBA00011738"/>
    </source>
</evidence>
<dbReference type="PANTHER" id="PTHR33178:SF10">
    <property type="entry name" value="STRESS-RESPONSE A_B BARREL DOMAIN-CONTAINING PROTEIN"/>
    <property type="match status" value="1"/>
</dbReference>
<evidence type="ECO:0000313" key="4">
    <source>
        <dbReference type="Proteomes" id="UP001302126"/>
    </source>
</evidence>
<sequence>MTVLHTVLFQLKPDATPEEAKTFCDYFYSLKKSCLHPKTMAPYIISLKGGKDNSPESDLTHGFVLEFNTVEDRDYYVFTDPAHDAFLGSIEDMVVKFTVVDFTEGVY</sequence>
<gene>
    <name evidence="3" type="ORF">QBC35DRAFT_394206</name>
</gene>
<protein>
    <submittedName>
        <fullName evidence="3">Dabb-domain-containing protein</fullName>
    </submittedName>
</protein>
<dbReference type="Pfam" id="PF07876">
    <property type="entry name" value="Dabb"/>
    <property type="match status" value="1"/>
</dbReference>
<comment type="caution">
    <text evidence="3">The sequence shown here is derived from an EMBL/GenBank/DDBJ whole genome shotgun (WGS) entry which is preliminary data.</text>
</comment>
<accession>A0AAN7AEU7</accession>
<dbReference type="InterPro" id="IPR044662">
    <property type="entry name" value="HS1/DABB1-like"/>
</dbReference>
<proteinExistence type="predicted"/>
<evidence type="ECO:0000259" key="2">
    <source>
        <dbReference type="PROSITE" id="PS51502"/>
    </source>
</evidence>
<reference evidence="3" key="1">
    <citation type="journal article" date="2023" name="Mol. Phylogenet. Evol.">
        <title>Genome-scale phylogeny and comparative genomics of the fungal order Sordariales.</title>
        <authorList>
            <person name="Hensen N."/>
            <person name="Bonometti L."/>
            <person name="Westerberg I."/>
            <person name="Brannstrom I.O."/>
            <person name="Guillou S."/>
            <person name="Cros-Aarteil S."/>
            <person name="Calhoun S."/>
            <person name="Haridas S."/>
            <person name="Kuo A."/>
            <person name="Mondo S."/>
            <person name="Pangilinan J."/>
            <person name="Riley R."/>
            <person name="LaButti K."/>
            <person name="Andreopoulos B."/>
            <person name="Lipzen A."/>
            <person name="Chen C."/>
            <person name="Yan M."/>
            <person name="Daum C."/>
            <person name="Ng V."/>
            <person name="Clum A."/>
            <person name="Steindorff A."/>
            <person name="Ohm R.A."/>
            <person name="Martin F."/>
            <person name="Silar P."/>
            <person name="Natvig D.O."/>
            <person name="Lalanne C."/>
            <person name="Gautier V."/>
            <person name="Ament-Velasquez S.L."/>
            <person name="Kruys A."/>
            <person name="Hutchinson M.I."/>
            <person name="Powell A.J."/>
            <person name="Barry K."/>
            <person name="Miller A.N."/>
            <person name="Grigoriev I.V."/>
            <person name="Debuchy R."/>
            <person name="Gladieux P."/>
            <person name="Hiltunen Thoren M."/>
            <person name="Johannesson H."/>
        </authorList>
    </citation>
    <scope>NUCLEOTIDE SEQUENCE</scope>
    <source>
        <strain evidence="3">PSN309</strain>
    </source>
</reference>
<dbReference type="PROSITE" id="PS51502">
    <property type="entry name" value="S_R_A_B_BARREL"/>
    <property type="match status" value="1"/>
</dbReference>
<dbReference type="InterPro" id="IPR011008">
    <property type="entry name" value="Dimeric_a/b-barrel"/>
</dbReference>
<dbReference type="Gene3D" id="3.30.70.100">
    <property type="match status" value="1"/>
</dbReference>
<reference evidence="3" key="2">
    <citation type="submission" date="2023-05" db="EMBL/GenBank/DDBJ databases">
        <authorList>
            <consortium name="Lawrence Berkeley National Laboratory"/>
            <person name="Steindorff A."/>
            <person name="Hensen N."/>
            <person name="Bonometti L."/>
            <person name="Westerberg I."/>
            <person name="Brannstrom I.O."/>
            <person name="Guillou S."/>
            <person name="Cros-Aarteil S."/>
            <person name="Calhoun S."/>
            <person name="Haridas S."/>
            <person name="Kuo A."/>
            <person name="Mondo S."/>
            <person name="Pangilinan J."/>
            <person name="Riley R."/>
            <person name="Labutti K."/>
            <person name="Andreopoulos B."/>
            <person name="Lipzen A."/>
            <person name="Chen C."/>
            <person name="Yanf M."/>
            <person name="Daum C."/>
            <person name="Ng V."/>
            <person name="Clum A."/>
            <person name="Ohm R."/>
            <person name="Martin F."/>
            <person name="Silar P."/>
            <person name="Natvig D."/>
            <person name="Lalanne C."/>
            <person name="Gautier V."/>
            <person name="Ament-Velasquez S.L."/>
            <person name="Kruys A."/>
            <person name="Hutchinson M.I."/>
            <person name="Powell A.J."/>
            <person name="Barry K."/>
            <person name="Miller A.N."/>
            <person name="Grigoriev I.V."/>
            <person name="Debuchy R."/>
            <person name="Gladieux P."/>
            <person name="Thoren M.H."/>
            <person name="Johannesson H."/>
        </authorList>
    </citation>
    <scope>NUCLEOTIDE SEQUENCE</scope>
    <source>
        <strain evidence="3">PSN309</strain>
    </source>
</reference>
<dbReference type="AlphaFoldDB" id="A0AAN7AEU7"/>
<dbReference type="SUPFAM" id="SSF54909">
    <property type="entry name" value="Dimeric alpha+beta barrel"/>
    <property type="match status" value="1"/>
</dbReference>
<dbReference type="SMART" id="SM00886">
    <property type="entry name" value="Dabb"/>
    <property type="match status" value="1"/>
</dbReference>